<organism evidence="1 2">
    <name type="scientific">Brenneria populi</name>
    <dbReference type="NCBI Taxonomy" id="1505588"/>
    <lineage>
        <taxon>Bacteria</taxon>
        <taxon>Pseudomonadati</taxon>
        <taxon>Pseudomonadota</taxon>
        <taxon>Gammaproteobacteria</taxon>
        <taxon>Enterobacterales</taxon>
        <taxon>Pectobacteriaceae</taxon>
        <taxon>Brenneria</taxon>
    </lineage>
</organism>
<feature type="non-terminal residue" evidence="1">
    <location>
        <position position="130"/>
    </location>
</feature>
<protein>
    <submittedName>
        <fullName evidence="1">Contractile injection system protein, VgrG/Pvc8 family</fullName>
    </submittedName>
</protein>
<proteinExistence type="predicted"/>
<comment type="caution">
    <text evidence="1">The sequence shown here is derived from an EMBL/GenBank/DDBJ whole genome shotgun (WGS) entry which is preliminary data.</text>
</comment>
<evidence type="ECO:0000313" key="1">
    <source>
        <dbReference type="EMBL" id="MEC5344205.1"/>
    </source>
</evidence>
<dbReference type="SUPFAM" id="SSF69279">
    <property type="entry name" value="Phage tail proteins"/>
    <property type="match status" value="1"/>
</dbReference>
<reference evidence="1 2" key="1">
    <citation type="journal article" date="2017" name="Int. J. Syst. Evol. Microbiol.">
        <title>Brenneria populi subsp. brevivirga subsp. nov. isolated from symptomatic bark of Populus x euramericana canker, and description of Brenneria populi subsp. populi subsp. nov.</title>
        <authorList>
            <person name="Zheng M.H."/>
            <person name="Piao C.G."/>
            <person name="Xue H."/>
            <person name="Guo M.W."/>
            <person name="Li Y."/>
        </authorList>
    </citation>
    <scope>NUCLEOTIDE SEQUENCE [LARGE SCALE GENOMIC DNA]</scope>
    <source>
        <strain evidence="1 2">D9-5</strain>
    </source>
</reference>
<dbReference type="EMBL" id="JAYWTM010000019">
    <property type="protein sequence ID" value="MEC5344205.1"/>
    <property type="molecule type" value="Genomic_DNA"/>
</dbReference>
<sequence>MLSVSELAGRLAGTHNRYALTVNGRSDLDVASFSATEGLSQTYCYQITFTSRSDIAPAQMLLQDATFSFNAPGTSAAARSVHGVVTGFSRLSASADEVRYQLTLAPRLALLGNAARPAIYQNQSVPEIVE</sequence>
<dbReference type="Pfam" id="PF05954">
    <property type="entry name" value="Phage_GPD"/>
    <property type="match status" value="1"/>
</dbReference>
<name>A0ABU6JTW2_9GAMM</name>
<dbReference type="Gene3D" id="2.30.110.50">
    <property type="match status" value="1"/>
</dbReference>
<keyword evidence="2" id="KW-1185">Reference proteome</keyword>
<accession>A0ABU6JTW2</accession>
<gene>
    <name evidence="1" type="ORF">VSX58_16550</name>
</gene>
<evidence type="ECO:0000313" key="2">
    <source>
        <dbReference type="Proteomes" id="UP001309705"/>
    </source>
</evidence>
<dbReference type="RefSeq" id="WP_327619046.1">
    <property type="nucleotide sequence ID" value="NZ_JAYWTM010000019.1"/>
</dbReference>
<dbReference type="Proteomes" id="UP001309705">
    <property type="component" value="Unassembled WGS sequence"/>
</dbReference>